<dbReference type="SMART" id="SM00347">
    <property type="entry name" value="HTH_MARR"/>
    <property type="match status" value="1"/>
</dbReference>
<dbReference type="InterPro" id="IPR011991">
    <property type="entry name" value="ArsR-like_HTH"/>
</dbReference>
<dbReference type="Gene3D" id="1.10.10.10">
    <property type="entry name" value="Winged helix-like DNA-binding domain superfamily/Winged helix DNA-binding domain"/>
    <property type="match status" value="1"/>
</dbReference>
<keyword evidence="2" id="KW-0238">DNA-binding</keyword>
<dbReference type="CDD" id="cd00090">
    <property type="entry name" value="HTH_ARSR"/>
    <property type="match status" value="1"/>
</dbReference>
<feature type="domain" description="HTH marR-type" evidence="1">
    <location>
        <begin position="1"/>
        <end position="132"/>
    </location>
</feature>
<dbReference type="GO" id="GO:0003677">
    <property type="term" value="F:DNA binding"/>
    <property type="evidence" value="ECO:0007669"/>
    <property type="project" value="UniProtKB-KW"/>
</dbReference>
<dbReference type="SUPFAM" id="SSF46785">
    <property type="entry name" value="Winged helix' DNA-binding domain"/>
    <property type="match status" value="1"/>
</dbReference>
<dbReference type="Pfam" id="PF12802">
    <property type="entry name" value="MarR_2"/>
    <property type="match status" value="1"/>
</dbReference>
<evidence type="ECO:0000313" key="2">
    <source>
        <dbReference type="EMBL" id="RBO87463.1"/>
    </source>
</evidence>
<dbReference type="PROSITE" id="PS50995">
    <property type="entry name" value="HTH_MARR_2"/>
    <property type="match status" value="1"/>
</dbReference>
<dbReference type="Proteomes" id="UP000252586">
    <property type="component" value="Unassembled WGS sequence"/>
</dbReference>
<keyword evidence="3" id="KW-1185">Reference proteome</keyword>
<dbReference type="PANTHER" id="PTHR33164:SF106">
    <property type="entry name" value="TRANSCRIPTIONAL REGULATORY PROTEIN"/>
    <property type="match status" value="1"/>
</dbReference>
<reference evidence="2 3" key="1">
    <citation type="submission" date="2018-06" db="EMBL/GenBank/DDBJ databases">
        <title>Genomic Encyclopedia of Type Strains, Phase IV (KMG-IV): sequencing the most valuable type-strain genomes for metagenomic binning, comparative biology and taxonomic classification.</title>
        <authorList>
            <person name="Goeker M."/>
        </authorList>
    </citation>
    <scope>NUCLEOTIDE SEQUENCE [LARGE SCALE GENOMIC DNA]</scope>
    <source>
        <strain evidence="2 3">DSM 44599</strain>
    </source>
</reference>
<dbReference type="GO" id="GO:0003700">
    <property type="term" value="F:DNA-binding transcription factor activity"/>
    <property type="evidence" value="ECO:0007669"/>
    <property type="project" value="InterPro"/>
</dbReference>
<dbReference type="InterPro" id="IPR036390">
    <property type="entry name" value="WH_DNA-bd_sf"/>
</dbReference>
<dbReference type="InterPro" id="IPR000835">
    <property type="entry name" value="HTH_MarR-typ"/>
</dbReference>
<evidence type="ECO:0000259" key="1">
    <source>
        <dbReference type="PROSITE" id="PS50995"/>
    </source>
</evidence>
<organism evidence="2 3">
    <name type="scientific">Nocardia puris</name>
    <dbReference type="NCBI Taxonomy" id="208602"/>
    <lineage>
        <taxon>Bacteria</taxon>
        <taxon>Bacillati</taxon>
        <taxon>Actinomycetota</taxon>
        <taxon>Actinomycetes</taxon>
        <taxon>Mycobacteriales</taxon>
        <taxon>Nocardiaceae</taxon>
        <taxon>Nocardia</taxon>
    </lineage>
</organism>
<gene>
    <name evidence="2" type="ORF">DFR74_111169</name>
</gene>
<proteinExistence type="predicted"/>
<evidence type="ECO:0000313" key="3">
    <source>
        <dbReference type="Proteomes" id="UP000252586"/>
    </source>
</evidence>
<sequence length="144" mass="15303">MITPQLYRRYLAAVVRFHVAAAESCGLGPTDYQASSLLDIEGPMTTGQLAERLGLSPSATTRAVDRLVTLGLAERVPDAADRRRVLVHHTGRIPDGLAELLGAVQRPIAELIDGLNHTERAALAAYFAAATDAFTRAAPQTDGA</sequence>
<accession>A0A366DBQ8</accession>
<dbReference type="InterPro" id="IPR039422">
    <property type="entry name" value="MarR/SlyA-like"/>
</dbReference>
<name>A0A366DBQ8_9NOCA</name>
<dbReference type="AlphaFoldDB" id="A0A366DBQ8"/>
<protein>
    <submittedName>
        <fullName evidence="2">DNA-binding MarR family transcriptional regulator</fullName>
    </submittedName>
</protein>
<dbReference type="STRING" id="1210090.GCA_001613185_01494"/>
<dbReference type="EMBL" id="QNRE01000011">
    <property type="protein sequence ID" value="RBO87463.1"/>
    <property type="molecule type" value="Genomic_DNA"/>
</dbReference>
<comment type="caution">
    <text evidence="2">The sequence shown here is derived from an EMBL/GenBank/DDBJ whole genome shotgun (WGS) entry which is preliminary data.</text>
</comment>
<dbReference type="InterPro" id="IPR036388">
    <property type="entry name" value="WH-like_DNA-bd_sf"/>
</dbReference>
<dbReference type="RefSeq" id="WP_232331666.1">
    <property type="nucleotide sequence ID" value="NZ_QNRE01000011.1"/>
</dbReference>
<dbReference type="PANTHER" id="PTHR33164">
    <property type="entry name" value="TRANSCRIPTIONAL REGULATOR, MARR FAMILY"/>
    <property type="match status" value="1"/>
</dbReference>
<dbReference type="GO" id="GO:0006950">
    <property type="term" value="P:response to stress"/>
    <property type="evidence" value="ECO:0007669"/>
    <property type="project" value="TreeGrafter"/>
</dbReference>